<proteinExistence type="predicted"/>
<accession>A0AAI9UE20</accession>
<keyword evidence="3" id="KW-1185">Reference proteome</keyword>
<dbReference type="Proteomes" id="UP001239213">
    <property type="component" value="Unassembled WGS sequence"/>
</dbReference>
<reference evidence="2" key="1">
    <citation type="submission" date="2016-11" db="EMBL/GenBank/DDBJ databases">
        <title>The genome sequence of Colletotrichum cuscutae.</title>
        <authorList>
            <person name="Baroncelli R."/>
        </authorList>
    </citation>
    <scope>NUCLEOTIDE SEQUENCE</scope>
    <source>
        <strain evidence="2">IMI 304802</strain>
    </source>
</reference>
<sequence>MSSLRYVRPSRSSLAYNTTTTTTRVRKKGSVLARGVCSVHPAECLANLYTQRSPHRMSPSRKAGQYSSPSLRPIRDAPTLTIYMMADEQRQRTCQTSWTCVLHL</sequence>
<dbReference type="EMBL" id="MPDP01000292">
    <property type="protein sequence ID" value="KAK1454286.1"/>
    <property type="molecule type" value="Genomic_DNA"/>
</dbReference>
<dbReference type="AlphaFoldDB" id="A0AAI9UE20"/>
<comment type="caution">
    <text evidence="2">The sequence shown here is derived from an EMBL/GenBank/DDBJ whole genome shotgun (WGS) entry which is preliminary data.</text>
</comment>
<feature type="region of interest" description="Disordered" evidence="1">
    <location>
        <begin position="53"/>
        <end position="73"/>
    </location>
</feature>
<evidence type="ECO:0000313" key="2">
    <source>
        <dbReference type="EMBL" id="KAK1454286.1"/>
    </source>
</evidence>
<organism evidence="2 3">
    <name type="scientific">Colletotrichum cuscutae</name>
    <dbReference type="NCBI Taxonomy" id="1209917"/>
    <lineage>
        <taxon>Eukaryota</taxon>
        <taxon>Fungi</taxon>
        <taxon>Dikarya</taxon>
        <taxon>Ascomycota</taxon>
        <taxon>Pezizomycotina</taxon>
        <taxon>Sordariomycetes</taxon>
        <taxon>Hypocreomycetidae</taxon>
        <taxon>Glomerellales</taxon>
        <taxon>Glomerellaceae</taxon>
        <taxon>Colletotrichum</taxon>
        <taxon>Colletotrichum acutatum species complex</taxon>
    </lineage>
</organism>
<name>A0AAI9UE20_9PEZI</name>
<gene>
    <name evidence="2" type="ORF">CCUS01_10580</name>
</gene>
<evidence type="ECO:0000313" key="3">
    <source>
        <dbReference type="Proteomes" id="UP001239213"/>
    </source>
</evidence>
<protein>
    <submittedName>
        <fullName evidence="2">Uncharacterized protein</fullName>
    </submittedName>
</protein>
<evidence type="ECO:0000256" key="1">
    <source>
        <dbReference type="SAM" id="MobiDB-lite"/>
    </source>
</evidence>